<sequence>MLTLSQDCLLQQSLSEDELATHKNNGCVGSTKKAGSKGEKSRTKMPTASGENYPHELFSKALRKYGHSAAIADLDALERGGNRGSAS</sequence>
<dbReference type="EMBL" id="JATAAI010000017">
    <property type="protein sequence ID" value="KAK1739852.1"/>
    <property type="molecule type" value="Genomic_DNA"/>
</dbReference>
<dbReference type="Proteomes" id="UP001224775">
    <property type="component" value="Unassembled WGS sequence"/>
</dbReference>
<gene>
    <name evidence="2" type="ORF">QTG54_009611</name>
</gene>
<comment type="caution">
    <text evidence="2">The sequence shown here is derived from an EMBL/GenBank/DDBJ whole genome shotgun (WGS) entry which is preliminary data.</text>
</comment>
<protein>
    <submittedName>
        <fullName evidence="2">Uncharacterized protein</fullName>
    </submittedName>
</protein>
<organism evidence="2 3">
    <name type="scientific">Skeletonema marinoi</name>
    <dbReference type="NCBI Taxonomy" id="267567"/>
    <lineage>
        <taxon>Eukaryota</taxon>
        <taxon>Sar</taxon>
        <taxon>Stramenopiles</taxon>
        <taxon>Ochrophyta</taxon>
        <taxon>Bacillariophyta</taxon>
        <taxon>Coscinodiscophyceae</taxon>
        <taxon>Thalassiosirophycidae</taxon>
        <taxon>Thalassiosirales</taxon>
        <taxon>Skeletonemataceae</taxon>
        <taxon>Skeletonema</taxon>
        <taxon>Skeletonema marinoi-dohrnii complex</taxon>
    </lineage>
</organism>
<proteinExistence type="predicted"/>
<accession>A0AAD8Y6C0</accession>
<dbReference type="AlphaFoldDB" id="A0AAD8Y6C0"/>
<reference evidence="2" key="1">
    <citation type="submission" date="2023-06" db="EMBL/GenBank/DDBJ databases">
        <title>Survivors Of The Sea: Transcriptome response of Skeletonema marinoi to long-term dormancy.</title>
        <authorList>
            <person name="Pinder M.I.M."/>
            <person name="Kourtchenko O."/>
            <person name="Robertson E.K."/>
            <person name="Larsson T."/>
            <person name="Maumus F."/>
            <person name="Osuna-Cruz C.M."/>
            <person name="Vancaester E."/>
            <person name="Stenow R."/>
            <person name="Vandepoele K."/>
            <person name="Ploug H."/>
            <person name="Bruchert V."/>
            <person name="Godhe A."/>
            <person name="Topel M."/>
        </authorList>
    </citation>
    <scope>NUCLEOTIDE SEQUENCE</scope>
    <source>
        <strain evidence="2">R05AC</strain>
    </source>
</reference>
<evidence type="ECO:0000313" key="3">
    <source>
        <dbReference type="Proteomes" id="UP001224775"/>
    </source>
</evidence>
<evidence type="ECO:0000256" key="1">
    <source>
        <dbReference type="SAM" id="MobiDB-lite"/>
    </source>
</evidence>
<feature type="region of interest" description="Disordered" evidence="1">
    <location>
        <begin position="22"/>
        <end position="52"/>
    </location>
</feature>
<name>A0AAD8Y6C0_9STRA</name>
<keyword evidence="3" id="KW-1185">Reference proteome</keyword>
<evidence type="ECO:0000313" key="2">
    <source>
        <dbReference type="EMBL" id="KAK1739852.1"/>
    </source>
</evidence>